<dbReference type="EMBL" id="CP014854">
    <property type="protein sequence ID" value="ASI99941.1"/>
    <property type="molecule type" value="Genomic_DNA"/>
</dbReference>
<evidence type="ECO:0000313" key="2">
    <source>
        <dbReference type="Proteomes" id="UP000197156"/>
    </source>
</evidence>
<protein>
    <recommendedName>
        <fullName evidence="3">DUF432 domain-containing protein</fullName>
    </recommendedName>
</protein>
<dbReference type="PIRSF" id="PIRSF019202">
    <property type="entry name" value="UCP019202"/>
    <property type="match status" value="1"/>
</dbReference>
<dbReference type="OrthoDB" id="59763at2157"/>
<dbReference type="RefSeq" id="WP_088863849.1">
    <property type="nucleotide sequence ID" value="NZ_CP014854.1"/>
</dbReference>
<dbReference type="Proteomes" id="UP000197156">
    <property type="component" value="Chromosome"/>
</dbReference>
<dbReference type="InterPro" id="IPR007366">
    <property type="entry name" value="DUF432"/>
</dbReference>
<proteinExistence type="predicted"/>
<name>A0A218P4U0_THECE</name>
<dbReference type="AlphaFoldDB" id="A0A218P4U0"/>
<sequence>MFGEHGLRTRFIKIGDKRIHLLEEKGDIVRYRRDDTELLIKKSDNKLGIFPAPAVGYGVKFLMIKFKAPVVVPPRDSLTGFVEAPIEVDVRLGGKSVDHFIVGREKYALYGTIEAGLIARYHLSPFYLEEPDSLGVVGLILTNPSDDWKSLDRIVFPITNSTMYYSGDRGYYPLLIVTMKNHIPEVNNTGKPPREGLNAVGDAGSLPNFLMRW</sequence>
<dbReference type="KEGG" id="tce:A3L02_06595"/>
<gene>
    <name evidence="1" type="ORF">A3L02_06595</name>
</gene>
<dbReference type="GeneID" id="33324412"/>
<dbReference type="Pfam" id="PF04254">
    <property type="entry name" value="DUF432"/>
    <property type="match status" value="1"/>
</dbReference>
<evidence type="ECO:0000313" key="1">
    <source>
        <dbReference type="EMBL" id="ASI99941.1"/>
    </source>
</evidence>
<accession>A0A218P4U0</accession>
<organism evidence="1 2">
    <name type="scientific">Thermococcus celer Vu 13 = JCM 8558</name>
    <dbReference type="NCBI Taxonomy" id="1293037"/>
    <lineage>
        <taxon>Archaea</taxon>
        <taxon>Methanobacteriati</taxon>
        <taxon>Methanobacteriota</taxon>
        <taxon>Thermococci</taxon>
        <taxon>Thermococcales</taxon>
        <taxon>Thermococcaceae</taxon>
        <taxon>Thermococcus</taxon>
    </lineage>
</organism>
<evidence type="ECO:0008006" key="3">
    <source>
        <dbReference type="Google" id="ProtNLM"/>
    </source>
</evidence>
<keyword evidence="2" id="KW-1185">Reference proteome</keyword>
<reference evidence="1 2" key="1">
    <citation type="submission" date="2016-03" db="EMBL/GenBank/DDBJ databases">
        <title>Complete genome sequence of Thermococcus celer.</title>
        <authorList>
            <person name="Oger P.M."/>
        </authorList>
    </citation>
    <scope>NUCLEOTIDE SEQUENCE [LARGE SCALE GENOMIC DNA]</scope>
    <source>
        <strain evidence="1 2">Vu 13</strain>
    </source>
</reference>